<keyword evidence="3" id="KW-1133">Transmembrane helix</keyword>
<keyword evidence="1" id="KW-0732">Signal</keyword>
<dbReference type="InterPro" id="IPR036280">
    <property type="entry name" value="Multihaem_cyt_sf"/>
</dbReference>
<keyword evidence="6" id="KW-1185">Reference proteome</keyword>
<keyword evidence="3" id="KW-0472">Membrane</keyword>
<keyword evidence="3" id="KW-0812">Transmembrane</keyword>
<evidence type="ECO:0000256" key="1">
    <source>
        <dbReference type="ARBA" id="ARBA00022729"/>
    </source>
</evidence>
<dbReference type="Pfam" id="PF13435">
    <property type="entry name" value="Cytochrome_C554"/>
    <property type="match status" value="1"/>
</dbReference>
<dbReference type="PANTHER" id="PTHR35038">
    <property type="entry name" value="DISSIMILATORY SULFITE REDUCTASE SIRA"/>
    <property type="match status" value="1"/>
</dbReference>
<protein>
    <submittedName>
        <fullName evidence="5">Doubled CXXCH motif</fullName>
    </submittedName>
</protein>
<gene>
    <name evidence="5" type="ORF">Enr13x_73180</name>
</gene>
<dbReference type="KEGG" id="snep:Enr13x_73180"/>
<evidence type="ECO:0000256" key="3">
    <source>
        <dbReference type="SAM" id="Phobius"/>
    </source>
</evidence>
<dbReference type="PANTHER" id="PTHR35038:SF8">
    <property type="entry name" value="C-TYPE POLYHEME CYTOCHROME OMCC"/>
    <property type="match status" value="1"/>
</dbReference>
<name>A0A518I2S6_9BACT</name>
<dbReference type="Proteomes" id="UP000319004">
    <property type="component" value="Chromosome"/>
</dbReference>
<feature type="region of interest" description="Disordered" evidence="2">
    <location>
        <begin position="50"/>
        <end position="82"/>
    </location>
</feature>
<proteinExistence type="predicted"/>
<dbReference type="EMBL" id="CP037423">
    <property type="protein sequence ID" value="QDV47409.1"/>
    <property type="molecule type" value="Genomic_DNA"/>
</dbReference>
<accession>A0A518I2S6</accession>
<feature type="domain" description="Cytochrome c-552/4" evidence="4">
    <location>
        <begin position="239"/>
        <end position="280"/>
    </location>
</feature>
<evidence type="ECO:0000256" key="2">
    <source>
        <dbReference type="SAM" id="MobiDB-lite"/>
    </source>
</evidence>
<dbReference type="InterPro" id="IPR023155">
    <property type="entry name" value="Cyt_c-552/4"/>
</dbReference>
<sequence>MNGAVLCLSVVIGMVCGGLVWWLKRSILAAVLVPVVVVALVALALPPAAAPVAPRPDAPRADAPRPDALGSEPLTPQPQQDVPTSAKLAAFRPIEVPDHGYVASDACRECHPQNHATWFASYHRTMTQVADPEVVLGDFDDVKLSQHGRDYQLREFDGVCWVEMPDPAAIAGTAAASQRVQRPIVMTTGSHHMQAYWFPTGARRTLAIFPFVFLTETQEWIPRSAAFLKPNDGGVSHERGRWNSACSQCHSTHPQTRALPRGEWDTRAAEFGISCEACHGPGQPHIAYHRDSAANQNPAARLSSDPIVNPENLSHVRSSQVCGQCHSVLTLKGDPSRINVEGATFRPGMDLRESHDLWQLHSSEMNELLQNESIRDRVVSTNRGTFYSDGVVRVSGREYTALEQSGCFQRGEMSCLSCHQLHQAADDTRSDKDWANDQLKPSSYGNDACLQCHDQQQYSTAHTHHAADSSGSNCYNCHMPHTAYGLLKAIRNHTISIPDLKRDLAADRPNACNQCHLDKTLKWTADYLNEWYAIEEPDLDAEQSEVAGSILWLLKGDAANRAMAAWTMGWSDAQAVSGNDWQSIYLAQLLNDPYLAVRMIARRSLQALPGLADLKIKPLGSDSERGDAIRSIIARWNQEHHTANPALLIGPTNAVKTKRIDALMKQRDDTPMALTE</sequence>
<feature type="transmembrane region" description="Helical" evidence="3">
    <location>
        <begin position="27"/>
        <end position="45"/>
    </location>
</feature>
<reference evidence="5 6" key="1">
    <citation type="submission" date="2019-03" db="EMBL/GenBank/DDBJ databases">
        <title>Deep-cultivation of Planctomycetes and their phenomic and genomic characterization uncovers novel biology.</title>
        <authorList>
            <person name="Wiegand S."/>
            <person name="Jogler M."/>
            <person name="Boedeker C."/>
            <person name="Pinto D."/>
            <person name="Vollmers J."/>
            <person name="Rivas-Marin E."/>
            <person name="Kohn T."/>
            <person name="Peeters S.H."/>
            <person name="Heuer A."/>
            <person name="Rast P."/>
            <person name="Oberbeckmann S."/>
            <person name="Bunk B."/>
            <person name="Jeske O."/>
            <person name="Meyerdierks A."/>
            <person name="Storesund J.E."/>
            <person name="Kallscheuer N."/>
            <person name="Luecker S."/>
            <person name="Lage O.M."/>
            <person name="Pohl T."/>
            <person name="Merkel B.J."/>
            <person name="Hornburger P."/>
            <person name="Mueller R.-W."/>
            <person name="Bruemmer F."/>
            <person name="Labrenz M."/>
            <person name="Spormann A.M."/>
            <person name="Op den Camp H."/>
            <person name="Overmann J."/>
            <person name="Amann R."/>
            <person name="Jetten M.S.M."/>
            <person name="Mascher T."/>
            <person name="Medema M.H."/>
            <person name="Devos D.P."/>
            <person name="Kaster A.-K."/>
            <person name="Ovreas L."/>
            <person name="Rohde M."/>
            <person name="Galperin M.Y."/>
            <person name="Jogler C."/>
        </authorList>
    </citation>
    <scope>NUCLEOTIDE SEQUENCE [LARGE SCALE GENOMIC DNA]</scope>
    <source>
        <strain evidence="5 6">Enr13</strain>
    </source>
</reference>
<evidence type="ECO:0000313" key="6">
    <source>
        <dbReference type="Proteomes" id="UP000319004"/>
    </source>
</evidence>
<dbReference type="AlphaFoldDB" id="A0A518I2S6"/>
<evidence type="ECO:0000313" key="5">
    <source>
        <dbReference type="EMBL" id="QDV47409.1"/>
    </source>
</evidence>
<organism evidence="5 6">
    <name type="scientific">Stieleria neptunia</name>
    <dbReference type="NCBI Taxonomy" id="2527979"/>
    <lineage>
        <taxon>Bacteria</taxon>
        <taxon>Pseudomonadati</taxon>
        <taxon>Planctomycetota</taxon>
        <taxon>Planctomycetia</taxon>
        <taxon>Pirellulales</taxon>
        <taxon>Pirellulaceae</taxon>
        <taxon>Stieleria</taxon>
    </lineage>
</organism>
<dbReference type="InterPro" id="IPR051829">
    <property type="entry name" value="Multiheme_Cytochr_ET"/>
</dbReference>
<evidence type="ECO:0000259" key="4">
    <source>
        <dbReference type="Pfam" id="PF13435"/>
    </source>
</evidence>
<dbReference type="Gene3D" id="1.10.1130.10">
    <property type="entry name" value="Flavocytochrome C3, Chain A"/>
    <property type="match status" value="2"/>
</dbReference>
<dbReference type="SUPFAM" id="SSF48695">
    <property type="entry name" value="Multiheme cytochromes"/>
    <property type="match status" value="1"/>
</dbReference>
<dbReference type="RefSeq" id="WP_197455580.1">
    <property type="nucleotide sequence ID" value="NZ_CP037423.1"/>
</dbReference>